<keyword evidence="3" id="KW-1185">Reference proteome</keyword>
<protein>
    <submittedName>
        <fullName evidence="2">Uncharacterized protein</fullName>
    </submittedName>
</protein>
<feature type="region of interest" description="Disordered" evidence="1">
    <location>
        <begin position="71"/>
        <end position="91"/>
    </location>
</feature>
<feature type="compositionally biased region" description="Low complexity" evidence="1">
    <location>
        <begin position="11"/>
        <end position="21"/>
    </location>
</feature>
<sequence length="103" mass="10869">MSISADEFPILSSLPASAPASNQHPATELSMPLPPPSAAHGSLLPLVPSSPPTSQQLEMTADSPRFLATIVTKTEDPTPTPTVTESRQDMEPENLFKTTVSCV</sequence>
<organism evidence="2 3">
    <name type="scientific">Dibothriocephalus latus</name>
    <name type="common">Fish tapeworm</name>
    <name type="synonym">Diphyllobothrium latum</name>
    <dbReference type="NCBI Taxonomy" id="60516"/>
    <lineage>
        <taxon>Eukaryota</taxon>
        <taxon>Metazoa</taxon>
        <taxon>Spiralia</taxon>
        <taxon>Lophotrochozoa</taxon>
        <taxon>Platyhelminthes</taxon>
        <taxon>Cestoda</taxon>
        <taxon>Eucestoda</taxon>
        <taxon>Diphyllobothriidea</taxon>
        <taxon>Diphyllobothriidae</taxon>
        <taxon>Dibothriocephalus</taxon>
    </lineage>
</organism>
<reference evidence="2 3" key="1">
    <citation type="submission" date="2018-11" db="EMBL/GenBank/DDBJ databases">
        <authorList>
            <consortium name="Pathogen Informatics"/>
        </authorList>
    </citation>
    <scope>NUCLEOTIDE SEQUENCE [LARGE SCALE GENOMIC DNA]</scope>
</reference>
<dbReference type="AlphaFoldDB" id="A0A3P6RJ37"/>
<gene>
    <name evidence="2" type="ORF">DILT_LOCUS1301</name>
</gene>
<accession>A0A3P6RJ37</accession>
<name>A0A3P6RJ37_DIBLA</name>
<feature type="region of interest" description="Disordered" evidence="1">
    <location>
        <begin position="1"/>
        <end position="57"/>
    </location>
</feature>
<dbReference type="EMBL" id="UYRU01008321">
    <property type="protein sequence ID" value="VDK42058.1"/>
    <property type="molecule type" value="Genomic_DNA"/>
</dbReference>
<evidence type="ECO:0000313" key="2">
    <source>
        <dbReference type="EMBL" id="VDK42058.1"/>
    </source>
</evidence>
<feature type="compositionally biased region" description="Low complexity" evidence="1">
    <location>
        <begin position="42"/>
        <end position="57"/>
    </location>
</feature>
<proteinExistence type="predicted"/>
<evidence type="ECO:0000256" key="1">
    <source>
        <dbReference type="SAM" id="MobiDB-lite"/>
    </source>
</evidence>
<dbReference type="Proteomes" id="UP000281553">
    <property type="component" value="Unassembled WGS sequence"/>
</dbReference>
<evidence type="ECO:0000313" key="3">
    <source>
        <dbReference type="Proteomes" id="UP000281553"/>
    </source>
</evidence>